<keyword evidence="9" id="KW-0418">Kinase</keyword>
<accession>A0AAV5NKG9</accession>
<dbReference type="AlphaFoldDB" id="A0AAV5NKG9"/>
<dbReference type="InterPro" id="IPR003594">
    <property type="entry name" value="HATPase_dom"/>
</dbReference>
<organism evidence="9 10">
    <name type="scientific">Vibrio penaeicida</name>
    <dbReference type="NCBI Taxonomy" id="104609"/>
    <lineage>
        <taxon>Bacteria</taxon>
        <taxon>Pseudomonadati</taxon>
        <taxon>Pseudomonadota</taxon>
        <taxon>Gammaproteobacteria</taxon>
        <taxon>Vibrionales</taxon>
        <taxon>Vibrionaceae</taxon>
        <taxon>Vibrio</taxon>
    </lineage>
</organism>
<evidence type="ECO:0000256" key="2">
    <source>
        <dbReference type="ARBA" id="ARBA00012438"/>
    </source>
</evidence>
<dbReference type="PROSITE" id="PS50109">
    <property type="entry name" value="HIS_KIN"/>
    <property type="match status" value="1"/>
</dbReference>
<name>A0AAV5NKG9_9VIBR</name>
<dbReference type="InterPro" id="IPR036890">
    <property type="entry name" value="HATPase_C_sf"/>
</dbReference>
<dbReference type="EC" id="2.7.13.3" evidence="2"/>
<feature type="transmembrane region" description="Helical" evidence="6">
    <location>
        <begin position="72"/>
        <end position="94"/>
    </location>
</feature>
<evidence type="ECO:0000256" key="1">
    <source>
        <dbReference type="ARBA" id="ARBA00000085"/>
    </source>
</evidence>
<dbReference type="PROSITE" id="PS50110">
    <property type="entry name" value="RESPONSE_REGULATORY"/>
    <property type="match status" value="1"/>
</dbReference>
<keyword evidence="3 5" id="KW-0597">Phosphoprotein</keyword>
<feature type="transmembrane region" description="Helical" evidence="6">
    <location>
        <begin position="100"/>
        <end position="118"/>
    </location>
</feature>
<dbReference type="InterPro" id="IPR003661">
    <property type="entry name" value="HisK_dim/P_dom"/>
</dbReference>
<keyword evidence="9" id="KW-0808">Transferase</keyword>
<keyword evidence="6" id="KW-0472">Membrane</keyword>
<protein>
    <recommendedName>
        <fullName evidence="2">histidine kinase</fullName>
        <ecNumber evidence="2">2.7.13.3</ecNumber>
    </recommendedName>
</protein>
<dbReference type="RefSeq" id="WP_185829934.1">
    <property type="nucleotide sequence ID" value="NZ_AP025145.1"/>
</dbReference>
<keyword evidence="6" id="KW-1133">Transmembrane helix</keyword>
<feature type="transmembrane region" description="Helical" evidence="6">
    <location>
        <begin position="123"/>
        <end position="141"/>
    </location>
</feature>
<dbReference type="Gene3D" id="1.10.287.130">
    <property type="match status" value="1"/>
</dbReference>
<dbReference type="Pfam" id="PF00072">
    <property type="entry name" value="Response_reg"/>
    <property type="match status" value="1"/>
</dbReference>
<dbReference type="SMART" id="SM00448">
    <property type="entry name" value="REC"/>
    <property type="match status" value="1"/>
</dbReference>
<dbReference type="PANTHER" id="PTHR43547">
    <property type="entry name" value="TWO-COMPONENT HISTIDINE KINASE"/>
    <property type="match status" value="1"/>
</dbReference>
<dbReference type="PRINTS" id="PR00344">
    <property type="entry name" value="BCTRLSENSOR"/>
</dbReference>
<dbReference type="Pfam" id="PF02518">
    <property type="entry name" value="HATPase_c"/>
    <property type="match status" value="1"/>
</dbReference>
<dbReference type="Gene3D" id="3.30.565.10">
    <property type="entry name" value="Histidine kinase-like ATPase, C-terminal domain"/>
    <property type="match status" value="1"/>
</dbReference>
<dbReference type="EMBL" id="BSNX01000002">
    <property type="protein sequence ID" value="GLQ70879.1"/>
    <property type="molecule type" value="Genomic_DNA"/>
</dbReference>
<dbReference type="GO" id="GO:0000155">
    <property type="term" value="F:phosphorelay sensor kinase activity"/>
    <property type="evidence" value="ECO:0007669"/>
    <property type="project" value="InterPro"/>
</dbReference>
<feature type="transmembrane region" description="Helical" evidence="6">
    <location>
        <begin position="12"/>
        <end position="34"/>
    </location>
</feature>
<feature type="modified residue" description="4-aspartylphosphate" evidence="5">
    <location>
        <position position="614"/>
    </location>
</feature>
<dbReference type="InterPro" id="IPR001789">
    <property type="entry name" value="Sig_transdc_resp-reg_receiver"/>
</dbReference>
<dbReference type="InterPro" id="IPR004358">
    <property type="entry name" value="Sig_transdc_His_kin-like_C"/>
</dbReference>
<dbReference type="SUPFAM" id="SSF52172">
    <property type="entry name" value="CheY-like"/>
    <property type="match status" value="1"/>
</dbReference>
<evidence type="ECO:0000313" key="9">
    <source>
        <dbReference type="EMBL" id="GLQ70879.1"/>
    </source>
</evidence>
<sequence length="684" mass="77889">MQFDRAKKIYEYAEPNLTIVALMGIIGFPAYYFVWTWLAPESYENLGFRIVCGLLLVPILLRDVLPIYLKRYLHIYYVISLGVCIPYFFFYMLLKNDWSMIWSMSLMSGIFLQILLIYDTRIVFLQSLTGYAAAYATIFVQGDPVTYFEWTLMPVFFFTYAFGTLFYYRNFTENESKVSLAKSFGAGIAHEMRNPLSAVYSSIEVVKHLLPERNAQQLSDFYPLDAKSLDEINGILDDSLNVIERGNETISLLLTSIDEHKLSTSSFRRHSLSETLESSIEGFHFNNAADRSLIRLTFDESESYFGSDVLLRYVIFNLLKNALYYKHRADFQIDIKLVIGEEFNSIFVEDTGPGIDSENIEQIFSDFYTSGKKGGFGLGLPFCRKVMKAFKGTIVCKSEVNKGTQFELRFPKYESERVFSLKSSVVKDKSLLYLGSAGETLNALQSHAFFTGYELSHSEPTSSDLSASKLTQDVILVNLSSYQEDKTRFISLEKELCSFEGKIVYLYSGNILNYLTLNRILSYELLEVTAFTKGLATKLDKLFFEKAPKGSDIARTPKGYKGNTTILIVDDNASLRLYSSTLLERQGYKVLQAENGREALLLLNSNDVNLILMDLEMPEMDGIETTVAIRDQKYQHNGKDIPIICFTGEKCEKTLKSISESGMNDYILKPASKDVLIQKVSTWI</sequence>
<feature type="domain" description="Histidine kinase" evidence="7">
    <location>
        <begin position="187"/>
        <end position="414"/>
    </location>
</feature>
<keyword evidence="10" id="KW-1185">Reference proteome</keyword>
<dbReference type="SMART" id="SM00387">
    <property type="entry name" value="HATPase_c"/>
    <property type="match status" value="1"/>
</dbReference>
<evidence type="ECO:0000256" key="3">
    <source>
        <dbReference type="ARBA" id="ARBA00022553"/>
    </source>
</evidence>
<comment type="catalytic activity">
    <reaction evidence="1">
        <text>ATP + protein L-histidine = ADP + protein N-phospho-L-histidine.</text>
        <dbReference type="EC" id="2.7.13.3"/>
    </reaction>
</comment>
<gene>
    <name evidence="9" type="primary">cqsS</name>
    <name evidence="9" type="ORF">GCM10007932_02390</name>
</gene>
<dbReference type="PANTHER" id="PTHR43547:SF2">
    <property type="entry name" value="HYBRID SIGNAL TRANSDUCTION HISTIDINE KINASE C"/>
    <property type="match status" value="1"/>
</dbReference>
<dbReference type="GO" id="GO:0016787">
    <property type="term" value="F:hydrolase activity"/>
    <property type="evidence" value="ECO:0007669"/>
    <property type="project" value="UniProtKB-KW"/>
</dbReference>
<dbReference type="InterPro" id="IPR036097">
    <property type="entry name" value="HisK_dim/P_sf"/>
</dbReference>
<feature type="transmembrane region" description="Helical" evidence="6">
    <location>
        <begin position="147"/>
        <end position="168"/>
    </location>
</feature>
<feature type="domain" description="Response regulatory" evidence="8">
    <location>
        <begin position="565"/>
        <end position="684"/>
    </location>
</feature>
<evidence type="ECO:0000256" key="5">
    <source>
        <dbReference type="PROSITE-ProRule" id="PRU00169"/>
    </source>
</evidence>
<comment type="caution">
    <text evidence="9">The sequence shown here is derived from an EMBL/GenBank/DDBJ whole genome shotgun (WGS) entry which is preliminary data.</text>
</comment>
<keyword evidence="4" id="KW-0378">Hydrolase</keyword>
<keyword evidence="6" id="KW-0812">Transmembrane</keyword>
<dbReference type="InterPro" id="IPR005467">
    <property type="entry name" value="His_kinase_dom"/>
</dbReference>
<dbReference type="SUPFAM" id="SSF47384">
    <property type="entry name" value="Homodimeric domain of signal transducing histidine kinase"/>
    <property type="match status" value="1"/>
</dbReference>
<proteinExistence type="predicted"/>
<evidence type="ECO:0000259" key="7">
    <source>
        <dbReference type="PROSITE" id="PS50109"/>
    </source>
</evidence>
<evidence type="ECO:0000313" key="10">
    <source>
        <dbReference type="Proteomes" id="UP001156690"/>
    </source>
</evidence>
<dbReference type="Proteomes" id="UP001156690">
    <property type="component" value="Unassembled WGS sequence"/>
</dbReference>
<dbReference type="InterPro" id="IPR011006">
    <property type="entry name" value="CheY-like_superfamily"/>
</dbReference>
<dbReference type="CDD" id="cd00082">
    <property type="entry name" value="HisKA"/>
    <property type="match status" value="1"/>
</dbReference>
<evidence type="ECO:0000256" key="4">
    <source>
        <dbReference type="ARBA" id="ARBA00022801"/>
    </source>
</evidence>
<dbReference type="SUPFAM" id="SSF55874">
    <property type="entry name" value="ATPase domain of HSP90 chaperone/DNA topoisomerase II/histidine kinase"/>
    <property type="match status" value="1"/>
</dbReference>
<dbReference type="Gene3D" id="3.40.50.2300">
    <property type="match status" value="1"/>
</dbReference>
<evidence type="ECO:0000256" key="6">
    <source>
        <dbReference type="SAM" id="Phobius"/>
    </source>
</evidence>
<evidence type="ECO:0000259" key="8">
    <source>
        <dbReference type="PROSITE" id="PS50110"/>
    </source>
</evidence>
<dbReference type="CDD" id="cd17546">
    <property type="entry name" value="REC_hyHK_CKI1_RcsC-like"/>
    <property type="match status" value="1"/>
</dbReference>
<reference evidence="10" key="1">
    <citation type="journal article" date="2019" name="Int. J. Syst. Evol. Microbiol.">
        <title>The Global Catalogue of Microorganisms (GCM) 10K type strain sequencing project: providing services to taxonomists for standard genome sequencing and annotation.</title>
        <authorList>
            <consortium name="The Broad Institute Genomics Platform"/>
            <consortium name="The Broad Institute Genome Sequencing Center for Infectious Disease"/>
            <person name="Wu L."/>
            <person name="Ma J."/>
        </authorList>
    </citation>
    <scope>NUCLEOTIDE SEQUENCE [LARGE SCALE GENOMIC DNA]</scope>
    <source>
        <strain evidence="10">NBRC 15640</strain>
    </source>
</reference>